<evidence type="ECO:0000256" key="3">
    <source>
        <dbReference type="ARBA" id="ARBA00022722"/>
    </source>
</evidence>
<dbReference type="InterPro" id="IPR003761">
    <property type="entry name" value="Exonuc_VII_S"/>
</dbReference>
<evidence type="ECO:0000256" key="5">
    <source>
        <dbReference type="ARBA" id="ARBA00022839"/>
    </source>
</evidence>
<dbReference type="Gene3D" id="1.10.287.1040">
    <property type="entry name" value="Exonuclease VII, small subunit"/>
    <property type="match status" value="1"/>
</dbReference>
<dbReference type="EMBL" id="JBHRTR010000054">
    <property type="protein sequence ID" value="MFC3231564.1"/>
    <property type="molecule type" value="Genomic_DNA"/>
</dbReference>
<keyword evidence="8" id="KW-1185">Reference proteome</keyword>
<keyword evidence="5 6" id="KW-0269">Exonuclease</keyword>
<evidence type="ECO:0000313" key="7">
    <source>
        <dbReference type="EMBL" id="MFC3231564.1"/>
    </source>
</evidence>
<comment type="subcellular location">
    <subcellularLocation>
        <location evidence="6">Cytoplasm</location>
    </subcellularLocation>
</comment>
<keyword evidence="2 6" id="KW-0963">Cytoplasm</keyword>
<keyword evidence="3 6" id="KW-0540">Nuclease</keyword>
<dbReference type="PANTHER" id="PTHR34137:SF1">
    <property type="entry name" value="EXODEOXYRIBONUCLEASE 7 SMALL SUBUNIT"/>
    <property type="match status" value="1"/>
</dbReference>
<comment type="subunit">
    <text evidence="6">Heterooligomer composed of large and small subunits.</text>
</comment>
<reference evidence="8" key="1">
    <citation type="journal article" date="2019" name="Int. J. Syst. Evol. Microbiol.">
        <title>The Global Catalogue of Microorganisms (GCM) 10K type strain sequencing project: providing services to taxonomists for standard genome sequencing and annotation.</title>
        <authorList>
            <consortium name="The Broad Institute Genomics Platform"/>
            <consortium name="The Broad Institute Genome Sequencing Center for Infectious Disease"/>
            <person name="Wu L."/>
            <person name="Ma J."/>
        </authorList>
    </citation>
    <scope>NUCLEOTIDE SEQUENCE [LARGE SCALE GENOMIC DNA]</scope>
    <source>
        <strain evidence="8">KCTC 42964</strain>
    </source>
</reference>
<organism evidence="7 8">
    <name type="scientific">Marinibaculum pumilum</name>
    <dbReference type="NCBI Taxonomy" id="1766165"/>
    <lineage>
        <taxon>Bacteria</taxon>
        <taxon>Pseudomonadati</taxon>
        <taxon>Pseudomonadota</taxon>
        <taxon>Alphaproteobacteria</taxon>
        <taxon>Rhodospirillales</taxon>
        <taxon>Rhodospirillaceae</taxon>
        <taxon>Marinibaculum</taxon>
    </lineage>
</organism>
<dbReference type="Pfam" id="PF02609">
    <property type="entry name" value="Exonuc_VII_S"/>
    <property type="match status" value="1"/>
</dbReference>
<dbReference type="SUPFAM" id="SSF116842">
    <property type="entry name" value="XseB-like"/>
    <property type="match status" value="1"/>
</dbReference>
<evidence type="ECO:0000313" key="8">
    <source>
        <dbReference type="Proteomes" id="UP001595528"/>
    </source>
</evidence>
<keyword evidence="4 6" id="KW-0378">Hydrolase</keyword>
<evidence type="ECO:0000256" key="2">
    <source>
        <dbReference type="ARBA" id="ARBA00022490"/>
    </source>
</evidence>
<accession>A0ABV7LAP9</accession>
<dbReference type="NCBIfam" id="NF002139">
    <property type="entry name" value="PRK00977.1-3"/>
    <property type="match status" value="1"/>
</dbReference>
<comment type="function">
    <text evidence="6">Bidirectionally degrades single-stranded DNA into large acid-insoluble oligonucleotides, which are then degraded further into small acid-soluble oligonucleotides.</text>
</comment>
<comment type="similarity">
    <text evidence="1 6">Belongs to the XseB family.</text>
</comment>
<evidence type="ECO:0000256" key="1">
    <source>
        <dbReference type="ARBA" id="ARBA00009998"/>
    </source>
</evidence>
<dbReference type="RefSeq" id="WP_379907063.1">
    <property type="nucleotide sequence ID" value="NZ_JBHRTR010000054.1"/>
</dbReference>
<sequence>MTDTAEPAADALPADIAAMSFEQALAELDEIVGRLEAGDVDLEESIAIYARGMHLRRHCEARLKAAEERIERVRLGPDGLPAGTEPFDQQD</sequence>
<name>A0ABV7LAP9_9PROT</name>
<comment type="caution">
    <text evidence="7">The sequence shown here is derived from an EMBL/GenBank/DDBJ whole genome shotgun (WGS) entry which is preliminary data.</text>
</comment>
<dbReference type="NCBIfam" id="TIGR01280">
    <property type="entry name" value="xseB"/>
    <property type="match status" value="1"/>
</dbReference>
<proteinExistence type="inferred from homology"/>
<evidence type="ECO:0000256" key="6">
    <source>
        <dbReference type="HAMAP-Rule" id="MF_00337"/>
    </source>
</evidence>
<dbReference type="GO" id="GO:0008855">
    <property type="term" value="F:exodeoxyribonuclease VII activity"/>
    <property type="evidence" value="ECO:0007669"/>
    <property type="project" value="UniProtKB-EC"/>
</dbReference>
<dbReference type="PANTHER" id="PTHR34137">
    <property type="entry name" value="EXODEOXYRIBONUCLEASE 7 SMALL SUBUNIT"/>
    <property type="match status" value="1"/>
</dbReference>
<dbReference type="HAMAP" id="MF_00337">
    <property type="entry name" value="Exonuc_7_S"/>
    <property type="match status" value="1"/>
</dbReference>
<dbReference type="EC" id="3.1.11.6" evidence="6"/>
<dbReference type="InterPro" id="IPR037004">
    <property type="entry name" value="Exonuc_VII_ssu_sf"/>
</dbReference>
<comment type="catalytic activity">
    <reaction evidence="6">
        <text>Exonucleolytic cleavage in either 5'- to 3'- or 3'- to 5'-direction to yield nucleoside 5'-phosphates.</text>
        <dbReference type="EC" id="3.1.11.6"/>
    </reaction>
</comment>
<evidence type="ECO:0000256" key="4">
    <source>
        <dbReference type="ARBA" id="ARBA00022801"/>
    </source>
</evidence>
<gene>
    <name evidence="6" type="primary">xseB</name>
    <name evidence="7" type="ORF">ACFOGJ_30230</name>
</gene>
<dbReference type="Proteomes" id="UP001595528">
    <property type="component" value="Unassembled WGS sequence"/>
</dbReference>
<protein>
    <recommendedName>
        <fullName evidence="6">Exodeoxyribonuclease 7 small subunit</fullName>
        <ecNumber evidence="6">3.1.11.6</ecNumber>
    </recommendedName>
    <alternativeName>
        <fullName evidence="6">Exodeoxyribonuclease VII small subunit</fullName>
        <shortName evidence="6">Exonuclease VII small subunit</shortName>
    </alternativeName>
</protein>